<dbReference type="EMBL" id="FN393063">
    <property type="protein sequence ID" value="CAY79022.1"/>
    <property type="molecule type" value="Genomic_DNA"/>
</dbReference>
<reference evidence="1 2" key="1">
    <citation type="journal article" date="2009" name="Proc. Natl. Acad. Sci. U.S.A.">
        <title>Eukaryote-to-eukaryote gene transfer events revealed by the genome sequence of the wine yeast Saccharomyces cerevisiae EC1118.</title>
        <authorList>
            <person name="Novo M."/>
            <person name="Bigey F."/>
            <person name="Beyne E."/>
            <person name="Galeote V."/>
            <person name="Gavory F."/>
            <person name="Mallet S."/>
            <person name="Cambot B."/>
            <person name="Legras J.L."/>
            <person name="Wincker P."/>
            <person name="Casaregola S."/>
            <person name="Dequin S."/>
        </authorList>
    </citation>
    <scope>NUCLEOTIDE SEQUENCE [LARGE SCALE GENOMIC DNA]</scope>
    <source>
        <strain evidence="2">Lalvin EC1118 / Prise de mousse</strain>
    </source>
</reference>
<evidence type="ECO:0000313" key="2">
    <source>
        <dbReference type="Proteomes" id="UP000000286"/>
    </source>
</evidence>
<organism evidence="1 2">
    <name type="scientific">Saccharomyces cerevisiae (strain Lalvin EC1118 / Prise de mousse)</name>
    <name type="common">Baker's yeast</name>
    <dbReference type="NCBI Taxonomy" id="643680"/>
    <lineage>
        <taxon>Eukaryota</taxon>
        <taxon>Fungi</taxon>
        <taxon>Dikarya</taxon>
        <taxon>Ascomycota</taxon>
        <taxon>Saccharomycotina</taxon>
        <taxon>Saccharomycetes</taxon>
        <taxon>Saccharomycetales</taxon>
        <taxon>Saccharomycetaceae</taxon>
        <taxon>Saccharomyces</taxon>
    </lineage>
</organism>
<dbReference type="Proteomes" id="UP000000286">
    <property type="component" value="Chromosome IV"/>
</dbReference>
<dbReference type="HOGENOM" id="CLU_3320339_0_0_1"/>
<proteinExistence type="predicted"/>
<dbReference type="AlphaFoldDB" id="C8Z683"/>
<sequence>MVLCVIAVVFLAFLLIYKELEKFLIFFSIFSYCIIYFIS</sequence>
<protein>
    <submittedName>
        <fullName evidence="1">EC1118_1D0_8460p</fullName>
    </submittedName>
</protein>
<gene>
    <name evidence="1" type="ORF">EC1118_1D0_8460g</name>
</gene>
<accession>C8Z683</accession>
<name>C8Z683_YEAS8</name>
<evidence type="ECO:0000313" key="1">
    <source>
        <dbReference type="EMBL" id="CAY79022.1"/>
    </source>
</evidence>